<dbReference type="InterPro" id="IPR036188">
    <property type="entry name" value="FAD/NAD-bd_sf"/>
</dbReference>
<sequence length="345" mass="35754">MPAKGCIVRRDLSVVGGGVIGLSCALAAADRGWSVTVFDAGAQRRAAHVAGGMLGCFGEGRPGEDALLAVAAESASAWPDFLARLGDPAVRVADDSLLVAASSADLAELDDQVSFVRAQLPDATITAESAAEMRRAEVTLTRNIAGGYLASGEGAVDNRRLLDALRSAAEEAGVRFVTAEITDAAEVPGDQVLVAAGLGTPQVTSVGELPMRGEKGEILRLRRTRWAVPPPARVIRARWHGRPLYVVPRADGVVVGATQYEAVGPDDRAPQAGGVADLLADAGELMPGLRTYELVEVAAGIRPSSADGLPVVRRIDDRVIVATGHGRNGIALAPWTANRVAGLLT</sequence>
<evidence type="ECO:0000259" key="2">
    <source>
        <dbReference type="Pfam" id="PF01266"/>
    </source>
</evidence>
<feature type="domain" description="FAD dependent oxidoreductase" evidence="2">
    <location>
        <begin position="11"/>
        <end position="341"/>
    </location>
</feature>
<dbReference type="Gene3D" id="3.30.9.10">
    <property type="entry name" value="D-Amino Acid Oxidase, subunit A, domain 2"/>
    <property type="match status" value="1"/>
</dbReference>
<dbReference type="InterPro" id="IPR006076">
    <property type="entry name" value="FAD-dep_OxRdtase"/>
</dbReference>
<dbReference type="Gene3D" id="3.50.50.60">
    <property type="entry name" value="FAD/NAD(P)-binding domain"/>
    <property type="match status" value="1"/>
</dbReference>
<dbReference type="eggNOG" id="COG0665">
    <property type="taxonomic scope" value="Bacteria"/>
</dbReference>
<organism evidence="3 4">
    <name type="scientific">Gordonia malaquae NBRC 108250</name>
    <dbReference type="NCBI Taxonomy" id="1223542"/>
    <lineage>
        <taxon>Bacteria</taxon>
        <taxon>Bacillati</taxon>
        <taxon>Actinomycetota</taxon>
        <taxon>Actinomycetes</taxon>
        <taxon>Mycobacteriales</taxon>
        <taxon>Gordoniaceae</taxon>
        <taxon>Gordonia</taxon>
    </lineage>
</organism>
<dbReference type="SUPFAM" id="SSF51971">
    <property type="entry name" value="Nucleotide-binding domain"/>
    <property type="match status" value="1"/>
</dbReference>
<dbReference type="PANTHER" id="PTHR13847">
    <property type="entry name" value="SARCOSINE DEHYDROGENASE-RELATED"/>
    <property type="match status" value="1"/>
</dbReference>
<proteinExistence type="predicted"/>
<comment type="caution">
    <text evidence="3">The sequence shown here is derived from an EMBL/GenBank/DDBJ whole genome shotgun (WGS) entry which is preliminary data.</text>
</comment>
<reference evidence="3 4" key="1">
    <citation type="submission" date="2013-02" db="EMBL/GenBank/DDBJ databases">
        <title>Whole genome shotgun sequence of Gordonia malaquae NBRC 108250.</title>
        <authorList>
            <person name="Yoshida I."/>
            <person name="Hosoyama A."/>
            <person name="Tsuchikane K."/>
            <person name="Ando Y."/>
            <person name="Baba S."/>
            <person name="Ohji S."/>
            <person name="Hamada M."/>
            <person name="Tamura T."/>
            <person name="Yamazoe A."/>
            <person name="Yamazaki S."/>
            <person name="Fujita N."/>
        </authorList>
    </citation>
    <scope>NUCLEOTIDE SEQUENCE [LARGE SCALE GENOMIC DNA]</scope>
    <source>
        <strain evidence="3 4">NBRC 108250</strain>
    </source>
</reference>
<evidence type="ECO:0000313" key="4">
    <source>
        <dbReference type="Proteomes" id="UP000035009"/>
    </source>
</evidence>
<protein>
    <submittedName>
        <fullName evidence="3">Thiamine biosynthesis oxidoreductase ThiO</fullName>
    </submittedName>
</protein>
<dbReference type="PROSITE" id="PS51257">
    <property type="entry name" value="PROKAR_LIPOPROTEIN"/>
    <property type="match status" value="1"/>
</dbReference>
<dbReference type="STRING" id="410332.SAMN04488550_4228"/>
<accession>M3VB02</accession>
<gene>
    <name evidence="3" type="primary">thiO</name>
    <name evidence="3" type="ORF">GM1_009_00210</name>
</gene>
<dbReference type="GO" id="GO:0016491">
    <property type="term" value="F:oxidoreductase activity"/>
    <property type="evidence" value="ECO:0007669"/>
    <property type="project" value="UniProtKB-KW"/>
</dbReference>
<evidence type="ECO:0000256" key="1">
    <source>
        <dbReference type="ARBA" id="ARBA00023002"/>
    </source>
</evidence>
<keyword evidence="1" id="KW-0560">Oxidoreductase</keyword>
<keyword evidence="4" id="KW-1185">Reference proteome</keyword>
<dbReference type="EMBL" id="BAOP01000009">
    <property type="protein sequence ID" value="GAC79408.1"/>
    <property type="molecule type" value="Genomic_DNA"/>
</dbReference>
<dbReference type="OrthoDB" id="3214401at2"/>
<dbReference type="Pfam" id="PF01266">
    <property type="entry name" value="DAO"/>
    <property type="match status" value="1"/>
</dbReference>
<dbReference type="SUPFAM" id="SSF54373">
    <property type="entry name" value="FAD-linked reductases, C-terminal domain"/>
    <property type="match status" value="1"/>
</dbReference>
<name>M3VB02_GORML</name>
<dbReference type="GO" id="GO:0005737">
    <property type="term" value="C:cytoplasm"/>
    <property type="evidence" value="ECO:0007669"/>
    <property type="project" value="TreeGrafter"/>
</dbReference>
<dbReference type="AlphaFoldDB" id="M3VB02"/>
<dbReference type="Proteomes" id="UP000035009">
    <property type="component" value="Unassembled WGS sequence"/>
</dbReference>
<dbReference type="PANTHER" id="PTHR13847:SF289">
    <property type="entry name" value="GLYCINE OXIDASE"/>
    <property type="match status" value="1"/>
</dbReference>
<evidence type="ECO:0000313" key="3">
    <source>
        <dbReference type="EMBL" id="GAC79408.1"/>
    </source>
</evidence>
<dbReference type="RefSeq" id="WP_008377809.1">
    <property type="nucleotide sequence ID" value="NZ_BAOP01000009.1"/>
</dbReference>